<sequence>MEDNYDDEVKDNRDNKDYDPVGDASADLSSLDEEEEGQDHGRTATPTGLVERDTFHDIASTFRLFITPTVENIILDLCTKMISASSPGVCKNINNTPAWKGVKSE</sequence>
<reference evidence="2" key="1">
    <citation type="submission" date="2020-03" db="EMBL/GenBank/DDBJ databases">
        <authorList>
            <person name="Weist P."/>
        </authorList>
    </citation>
    <scope>NUCLEOTIDE SEQUENCE</scope>
</reference>
<dbReference type="AlphaFoldDB" id="A0A9N7VY08"/>
<gene>
    <name evidence="2" type="ORF">PLEPLA_LOCUS45105</name>
</gene>
<evidence type="ECO:0000313" key="3">
    <source>
        <dbReference type="Proteomes" id="UP001153269"/>
    </source>
</evidence>
<accession>A0A9N7VY08</accession>
<protein>
    <submittedName>
        <fullName evidence="2">Uncharacterized protein</fullName>
    </submittedName>
</protein>
<dbReference type="Proteomes" id="UP001153269">
    <property type="component" value="Unassembled WGS sequence"/>
</dbReference>
<feature type="region of interest" description="Disordered" evidence="1">
    <location>
        <begin position="1"/>
        <end position="48"/>
    </location>
</feature>
<name>A0A9N7VY08_PLEPL</name>
<feature type="compositionally biased region" description="Basic and acidic residues" evidence="1">
    <location>
        <begin position="10"/>
        <end position="19"/>
    </location>
</feature>
<evidence type="ECO:0000256" key="1">
    <source>
        <dbReference type="SAM" id="MobiDB-lite"/>
    </source>
</evidence>
<comment type="caution">
    <text evidence="2">The sequence shown here is derived from an EMBL/GenBank/DDBJ whole genome shotgun (WGS) entry which is preliminary data.</text>
</comment>
<evidence type="ECO:0000313" key="2">
    <source>
        <dbReference type="EMBL" id="CAB1457283.1"/>
    </source>
</evidence>
<organism evidence="2 3">
    <name type="scientific">Pleuronectes platessa</name>
    <name type="common">European plaice</name>
    <dbReference type="NCBI Taxonomy" id="8262"/>
    <lineage>
        <taxon>Eukaryota</taxon>
        <taxon>Metazoa</taxon>
        <taxon>Chordata</taxon>
        <taxon>Craniata</taxon>
        <taxon>Vertebrata</taxon>
        <taxon>Euteleostomi</taxon>
        <taxon>Actinopterygii</taxon>
        <taxon>Neopterygii</taxon>
        <taxon>Teleostei</taxon>
        <taxon>Neoteleostei</taxon>
        <taxon>Acanthomorphata</taxon>
        <taxon>Carangaria</taxon>
        <taxon>Pleuronectiformes</taxon>
        <taxon>Pleuronectoidei</taxon>
        <taxon>Pleuronectidae</taxon>
        <taxon>Pleuronectes</taxon>
    </lineage>
</organism>
<proteinExistence type="predicted"/>
<keyword evidence="3" id="KW-1185">Reference proteome</keyword>
<dbReference type="EMBL" id="CADEAL010004335">
    <property type="protein sequence ID" value="CAB1457283.1"/>
    <property type="molecule type" value="Genomic_DNA"/>
</dbReference>